<keyword evidence="2" id="KW-1185">Reference proteome</keyword>
<dbReference type="Proteomes" id="UP000266861">
    <property type="component" value="Unassembled WGS sequence"/>
</dbReference>
<accession>A0A397IXF0</accession>
<dbReference type="EMBL" id="PQFF01000123">
    <property type="protein sequence ID" value="RHZ80715.1"/>
    <property type="molecule type" value="Genomic_DNA"/>
</dbReference>
<gene>
    <name evidence="1" type="ORF">Glove_132g53</name>
</gene>
<evidence type="ECO:0000313" key="2">
    <source>
        <dbReference type="Proteomes" id="UP000266861"/>
    </source>
</evidence>
<name>A0A397IXF0_9GLOM</name>
<comment type="caution">
    <text evidence="1">The sequence shown here is derived from an EMBL/GenBank/DDBJ whole genome shotgun (WGS) entry which is preliminary data.</text>
</comment>
<protein>
    <submittedName>
        <fullName evidence="1">Uncharacterized protein</fullName>
    </submittedName>
</protein>
<reference evidence="1 2" key="1">
    <citation type="submission" date="2018-08" db="EMBL/GenBank/DDBJ databases">
        <title>Genome and evolution of the arbuscular mycorrhizal fungus Diversispora epigaea (formerly Glomus versiforme) and its bacterial endosymbionts.</title>
        <authorList>
            <person name="Sun X."/>
            <person name="Fei Z."/>
            <person name="Harrison M."/>
        </authorList>
    </citation>
    <scope>NUCLEOTIDE SEQUENCE [LARGE SCALE GENOMIC DNA]</scope>
    <source>
        <strain evidence="1 2">IT104</strain>
    </source>
</reference>
<dbReference type="OrthoDB" id="5962590at2759"/>
<proteinExistence type="predicted"/>
<sequence>MGQIISTVINTLEDVNDEVKRRKRQQLEFLNILLKSQSDYFEQDLRNKLSNGKIKVTKESPIESFKESDQKFDILKGFKDIIKTGLNTFLGNSSIGEQKIDYESLALWYNSIVIIDVKIWKYKFETTGVIADCENALCYSYTLSVVDHKNTDLDTLNFLISKNANKTGVDPNNLIKELANLWSSLQNTNPSDVHNKIKMLR</sequence>
<dbReference type="AlphaFoldDB" id="A0A397IXF0"/>
<organism evidence="1 2">
    <name type="scientific">Diversispora epigaea</name>
    <dbReference type="NCBI Taxonomy" id="1348612"/>
    <lineage>
        <taxon>Eukaryota</taxon>
        <taxon>Fungi</taxon>
        <taxon>Fungi incertae sedis</taxon>
        <taxon>Mucoromycota</taxon>
        <taxon>Glomeromycotina</taxon>
        <taxon>Glomeromycetes</taxon>
        <taxon>Diversisporales</taxon>
        <taxon>Diversisporaceae</taxon>
        <taxon>Diversispora</taxon>
    </lineage>
</organism>
<evidence type="ECO:0000313" key="1">
    <source>
        <dbReference type="EMBL" id="RHZ80715.1"/>
    </source>
</evidence>